<dbReference type="EMBL" id="CM029041">
    <property type="protein sequence ID" value="KAG2624904.1"/>
    <property type="molecule type" value="Genomic_DNA"/>
</dbReference>
<accession>A0A8T0UVC0</accession>
<dbReference type="AlphaFoldDB" id="A0A8T0UVC0"/>
<organism evidence="1 2">
    <name type="scientific">Panicum virgatum</name>
    <name type="common">Blackwell switchgrass</name>
    <dbReference type="NCBI Taxonomy" id="38727"/>
    <lineage>
        <taxon>Eukaryota</taxon>
        <taxon>Viridiplantae</taxon>
        <taxon>Streptophyta</taxon>
        <taxon>Embryophyta</taxon>
        <taxon>Tracheophyta</taxon>
        <taxon>Spermatophyta</taxon>
        <taxon>Magnoliopsida</taxon>
        <taxon>Liliopsida</taxon>
        <taxon>Poales</taxon>
        <taxon>Poaceae</taxon>
        <taxon>PACMAD clade</taxon>
        <taxon>Panicoideae</taxon>
        <taxon>Panicodae</taxon>
        <taxon>Paniceae</taxon>
        <taxon>Panicinae</taxon>
        <taxon>Panicum</taxon>
        <taxon>Panicum sect. Hiantes</taxon>
    </lineage>
</organism>
<evidence type="ECO:0000313" key="2">
    <source>
        <dbReference type="Proteomes" id="UP000823388"/>
    </source>
</evidence>
<keyword evidence="2" id="KW-1185">Reference proteome</keyword>
<name>A0A8T0UVC0_PANVG</name>
<sequence>MRTQPVQVHSSTSGLPCRPLDVYLDAIGSGSSVTSAEIWQALYCARALFLGKLAWQDNKSKERDGTRRQATWGPRPDSPIQHELELNMACRDVPSRSSASPPRAQLSIDCSVDAAAVHARWHWTGTHTQYIYSWVNDRNASPAWWITLKGDPPAFQPSPEWKAGLRLNS</sequence>
<dbReference type="Proteomes" id="UP000823388">
    <property type="component" value="Chromosome 3K"/>
</dbReference>
<proteinExistence type="predicted"/>
<gene>
    <name evidence="1" type="ORF">PVAP13_3KG155200</name>
</gene>
<comment type="caution">
    <text evidence="1">The sequence shown here is derived from an EMBL/GenBank/DDBJ whole genome shotgun (WGS) entry which is preliminary data.</text>
</comment>
<reference evidence="1" key="1">
    <citation type="submission" date="2020-05" db="EMBL/GenBank/DDBJ databases">
        <title>WGS assembly of Panicum virgatum.</title>
        <authorList>
            <person name="Lovell J.T."/>
            <person name="Jenkins J."/>
            <person name="Shu S."/>
            <person name="Juenger T.E."/>
            <person name="Schmutz J."/>
        </authorList>
    </citation>
    <scope>NUCLEOTIDE SEQUENCE</scope>
    <source>
        <strain evidence="1">AP13</strain>
    </source>
</reference>
<evidence type="ECO:0000313" key="1">
    <source>
        <dbReference type="EMBL" id="KAG2624904.1"/>
    </source>
</evidence>
<protein>
    <submittedName>
        <fullName evidence="1">Uncharacterized protein</fullName>
    </submittedName>
</protein>